<dbReference type="InterPro" id="IPR011009">
    <property type="entry name" value="Kinase-like_dom_sf"/>
</dbReference>
<dbReference type="PANTHER" id="PTHR12984:SF15">
    <property type="entry name" value="PROTEIN-ASSOCIATING WITH THE CARBOXYL-TERMINAL DOMAIN OF EZRIN"/>
    <property type="match status" value="1"/>
</dbReference>
<comment type="caution">
    <text evidence="1">The sequence shown here is derived from an EMBL/GenBank/DDBJ whole genome shotgun (WGS) entry which is preliminary data.</text>
</comment>
<name>A0A834MZ46_VESVU</name>
<reference evidence="1" key="1">
    <citation type="journal article" date="2020" name="G3 (Bethesda)">
        <title>High-Quality Assemblies for Three Invasive Social Wasps from the &lt;i&gt;Vespula&lt;/i&gt; Genus.</title>
        <authorList>
            <person name="Harrop T.W.R."/>
            <person name="Guhlin J."/>
            <person name="McLaughlin G.M."/>
            <person name="Permina E."/>
            <person name="Stockwell P."/>
            <person name="Gilligan J."/>
            <person name="Le Lec M.F."/>
            <person name="Gruber M.A.M."/>
            <person name="Quinn O."/>
            <person name="Lovegrove M."/>
            <person name="Duncan E.J."/>
            <person name="Remnant E.J."/>
            <person name="Van Eeckhoven J."/>
            <person name="Graham B."/>
            <person name="Knapp R.A."/>
            <person name="Langford K.W."/>
            <person name="Kronenberg Z."/>
            <person name="Press M.O."/>
            <person name="Eacker S.M."/>
            <person name="Wilson-Rankin E.E."/>
            <person name="Purcell J."/>
            <person name="Lester P.J."/>
            <person name="Dearden P.K."/>
        </authorList>
    </citation>
    <scope>NUCLEOTIDE SEQUENCE</scope>
    <source>
        <strain evidence="1">Marl-1</strain>
    </source>
</reference>
<dbReference type="Proteomes" id="UP000614350">
    <property type="component" value="Unassembled WGS sequence"/>
</dbReference>
<dbReference type="EMBL" id="JACSEA010000010">
    <property type="protein sequence ID" value="KAF7390705.1"/>
    <property type="molecule type" value="Genomic_DNA"/>
</dbReference>
<accession>A0A834MZ46</accession>
<keyword evidence="2" id="KW-1185">Reference proteome</keyword>
<sequence>MGNEKSALNGIEIDEKAIEVTDFWTQYSANVQNYNSQKVSVFNSEPSLHYTASFGRPTPLERIAKNLMLHRHPCILRYISSWHKGSKFFLCTEEAKPLIQVIDAQNALQICVGLYSIACALVFLHEKALTSHNNVCSGSIYITPEGCWKLGGFEYLCKFSEATSTYYQKIRNYRYERATCPNEDINALIDSGNLASIDVYAFGVLAEDILKLKHADNIPALTEFQEFCKENLQSSDASLRCKLSTVLQHPFFTHDFIKIHGFLEELPLKTNEEKEVFFTNLVNDLKAFPEDVVAEQLGRSLLSRIVLLDQTAQVKFLPYVLKPRDENDDIENSVFSTPVFKTYLIPRLLQMFCIRDVSIRLLLLLHFKSFVHTFQTDELKSQILPELLVGIKDTNDHLVCATLKALAEVVSILGAATVIGGKRAKLFTDGRPNKIKEQKENKIVSTIKNNNSDTIASMDMNEIELHLPERLSPDGGEDKKESSFAFVDEESTWSDWDAHDANIDSHQSNVQNMQQITQIATPNMANVSDSPSSITKSEVNKHIKKIEMSDISQLDIKHSKSMKSTIDDYDFFMDMEPIIKKTHILHVQDEKEIPSTCSKSIFDVKLSNVTLQESEDNDGWSEHLGDWDIEDTKELSF</sequence>
<dbReference type="InterPro" id="IPR016024">
    <property type="entry name" value="ARM-type_fold"/>
</dbReference>
<dbReference type="AlphaFoldDB" id="A0A834MZ46"/>
<dbReference type="PANTHER" id="PTHR12984">
    <property type="entry name" value="SCY1-RELATED S/T PROTEIN KINASE-LIKE"/>
    <property type="match status" value="1"/>
</dbReference>
<evidence type="ECO:0000313" key="1">
    <source>
        <dbReference type="EMBL" id="KAF7390705.1"/>
    </source>
</evidence>
<evidence type="ECO:0008006" key="3">
    <source>
        <dbReference type="Google" id="ProtNLM"/>
    </source>
</evidence>
<dbReference type="SUPFAM" id="SSF56112">
    <property type="entry name" value="Protein kinase-like (PK-like)"/>
    <property type="match status" value="1"/>
</dbReference>
<dbReference type="Gene3D" id="1.10.510.10">
    <property type="entry name" value="Transferase(Phosphotransferase) domain 1"/>
    <property type="match status" value="1"/>
</dbReference>
<dbReference type="InterPro" id="IPR051177">
    <property type="entry name" value="CIK-Related_Protein"/>
</dbReference>
<protein>
    <recommendedName>
        <fullName evidence="3">Protein-associating with the carboxyl-terminal domain of ezrin</fullName>
    </recommendedName>
</protein>
<dbReference type="InterPro" id="IPR011989">
    <property type="entry name" value="ARM-like"/>
</dbReference>
<dbReference type="SUPFAM" id="SSF48371">
    <property type="entry name" value="ARM repeat"/>
    <property type="match status" value="1"/>
</dbReference>
<dbReference type="Gene3D" id="3.30.200.20">
    <property type="entry name" value="Phosphorylase Kinase, domain 1"/>
    <property type="match status" value="1"/>
</dbReference>
<organism evidence="1 2">
    <name type="scientific">Vespula vulgaris</name>
    <name type="common">Yellow jacket</name>
    <name type="synonym">Wasp</name>
    <dbReference type="NCBI Taxonomy" id="7454"/>
    <lineage>
        <taxon>Eukaryota</taxon>
        <taxon>Metazoa</taxon>
        <taxon>Ecdysozoa</taxon>
        <taxon>Arthropoda</taxon>
        <taxon>Hexapoda</taxon>
        <taxon>Insecta</taxon>
        <taxon>Pterygota</taxon>
        <taxon>Neoptera</taxon>
        <taxon>Endopterygota</taxon>
        <taxon>Hymenoptera</taxon>
        <taxon>Apocrita</taxon>
        <taxon>Aculeata</taxon>
        <taxon>Vespoidea</taxon>
        <taxon>Vespidae</taxon>
        <taxon>Vespinae</taxon>
        <taxon>Vespula</taxon>
    </lineage>
</organism>
<evidence type="ECO:0000313" key="2">
    <source>
        <dbReference type="Proteomes" id="UP000614350"/>
    </source>
</evidence>
<dbReference type="Gene3D" id="1.25.10.10">
    <property type="entry name" value="Leucine-rich Repeat Variant"/>
    <property type="match status" value="1"/>
</dbReference>
<gene>
    <name evidence="1" type="ORF">HZH66_009185</name>
</gene>
<proteinExistence type="predicted"/>